<feature type="transmembrane region" description="Helical" evidence="8">
    <location>
        <begin position="167"/>
        <end position="186"/>
    </location>
</feature>
<dbReference type="PANTHER" id="PTHR42718:SF9">
    <property type="entry name" value="MAJOR FACILITATOR SUPERFAMILY MULTIDRUG TRANSPORTER MFSC"/>
    <property type="match status" value="1"/>
</dbReference>
<evidence type="ECO:0000313" key="11">
    <source>
        <dbReference type="Proteomes" id="UP000234653"/>
    </source>
</evidence>
<feature type="transmembrane region" description="Helical" evidence="8">
    <location>
        <begin position="51"/>
        <end position="69"/>
    </location>
</feature>
<feature type="transmembrane region" description="Helical" evidence="8">
    <location>
        <begin position="140"/>
        <end position="161"/>
    </location>
</feature>
<organism evidence="10 11">
    <name type="scientific">Companilactobacillus alimentarius DSM 20249</name>
    <dbReference type="NCBI Taxonomy" id="1423720"/>
    <lineage>
        <taxon>Bacteria</taxon>
        <taxon>Bacillati</taxon>
        <taxon>Bacillota</taxon>
        <taxon>Bacilli</taxon>
        <taxon>Lactobacillales</taxon>
        <taxon>Lactobacillaceae</taxon>
        <taxon>Companilactobacillus</taxon>
    </lineage>
</organism>
<feature type="transmembrane region" description="Helical" evidence="8">
    <location>
        <begin position="110"/>
        <end position="128"/>
    </location>
</feature>
<feature type="transmembrane region" description="Helical" evidence="8">
    <location>
        <begin position="198"/>
        <end position="219"/>
    </location>
</feature>
<keyword evidence="7 8" id="KW-0472">Membrane</keyword>
<sequence>MMEKQEKIPLRVLLAVIATGLMSFCGVIVETSMNISFPTLMKEFNVTTSTVQWMTTIYLLVVAIIVPLSSFFKHNFKTKTLFIYANLFFIFGVLIDAVAPIFSLLLLGRVIQGLGTGIALPLMFNIILESVPESKTGLMMGLGTLITAVAPAIGPTFGGLVVSAWGWRYIFVILLPILIISFFLGIKNIQQKSQIRKSKFDVIGLLALILTFTGLIFGFSNMSQMSPLVITAFVLGIIGLVGFIIRSQKISEPLLNLNVLKNKIFSGHLLSFFLFQILSLGFAFILPNYIQLVNNDNATIAGLAVLPAGVVGAILAPLGGKILDEVGARIPILSGVALADISLLAFTFLSLNLTNTMIIWIYIIYMFGMGMSFGNIMTDGLKYLTDQDQADGNAFFNTLQQFAGATGTSIVSTIIAQSQNNAQLSTKVSTAIGSQHAFILLVVLGLINFIILFFAVPRTNHSK</sequence>
<evidence type="ECO:0000259" key="9">
    <source>
        <dbReference type="PROSITE" id="PS50850"/>
    </source>
</evidence>
<keyword evidence="6 8" id="KW-1133">Transmembrane helix</keyword>
<reference evidence="10 11" key="1">
    <citation type="submission" date="2016-12" db="EMBL/GenBank/DDBJ databases">
        <title>The whole genome sequencing and assembly of Lactobacillus alimentarius DSM 20249T strain.</title>
        <authorList>
            <person name="Lee Y.-J."/>
            <person name="Yi H."/>
            <person name="Bahn Y.-S."/>
            <person name="Kim J.F."/>
            <person name="Lee D.-W."/>
        </authorList>
    </citation>
    <scope>NUCLEOTIDE SEQUENCE [LARGE SCALE GENOMIC DNA]</scope>
    <source>
        <strain evidence="10 11">DSM 20249</strain>
    </source>
</reference>
<gene>
    <name evidence="10" type="ORF">LA20249_10000</name>
</gene>
<dbReference type="SUPFAM" id="SSF103473">
    <property type="entry name" value="MFS general substrate transporter"/>
    <property type="match status" value="1"/>
</dbReference>
<accession>A0A2K9HPQ8</accession>
<dbReference type="PRINTS" id="PR01036">
    <property type="entry name" value="TCRTETB"/>
</dbReference>
<dbReference type="InterPro" id="IPR020846">
    <property type="entry name" value="MFS_dom"/>
</dbReference>
<dbReference type="GO" id="GO:0022857">
    <property type="term" value="F:transmembrane transporter activity"/>
    <property type="evidence" value="ECO:0007669"/>
    <property type="project" value="InterPro"/>
</dbReference>
<dbReference type="PROSITE" id="PS50850">
    <property type="entry name" value="MFS"/>
    <property type="match status" value="1"/>
</dbReference>
<dbReference type="OrthoDB" id="9816041at2"/>
<dbReference type="STRING" id="1423720.FC67_GL000076"/>
<evidence type="ECO:0000256" key="8">
    <source>
        <dbReference type="SAM" id="Phobius"/>
    </source>
</evidence>
<dbReference type="InterPro" id="IPR011701">
    <property type="entry name" value="MFS"/>
</dbReference>
<evidence type="ECO:0000313" key="10">
    <source>
        <dbReference type="EMBL" id="AUI72493.1"/>
    </source>
</evidence>
<feature type="transmembrane region" description="Helical" evidence="8">
    <location>
        <begin position="225"/>
        <end position="245"/>
    </location>
</feature>
<protein>
    <submittedName>
        <fullName evidence="10">MFS transporter</fullName>
    </submittedName>
</protein>
<keyword evidence="11" id="KW-1185">Reference proteome</keyword>
<feature type="transmembrane region" description="Helical" evidence="8">
    <location>
        <begin position="12"/>
        <end position="31"/>
    </location>
</feature>
<name>A0A2K9HPQ8_9LACO</name>
<comment type="subcellular location">
    <subcellularLocation>
        <location evidence="1">Cell membrane</location>
        <topology evidence="1">Multi-pass membrane protein</topology>
    </subcellularLocation>
</comment>
<dbReference type="GO" id="GO:0005886">
    <property type="term" value="C:plasma membrane"/>
    <property type="evidence" value="ECO:0007669"/>
    <property type="project" value="UniProtKB-SubCell"/>
</dbReference>
<evidence type="ECO:0000256" key="4">
    <source>
        <dbReference type="ARBA" id="ARBA00022475"/>
    </source>
</evidence>
<dbReference type="KEGG" id="lali:LA20249_10000"/>
<proteinExistence type="inferred from homology"/>
<dbReference type="AlphaFoldDB" id="A0A2K9HPQ8"/>
<dbReference type="RefSeq" id="WP_057737647.1">
    <property type="nucleotide sequence ID" value="NZ_AZDQ01000006.1"/>
</dbReference>
<keyword evidence="5 8" id="KW-0812">Transmembrane</keyword>
<dbReference type="Pfam" id="PF07690">
    <property type="entry name" value="MFS_1"/>
    <property type="match status" value="1"/>
</dbReference>
<dbReference type="NCBIfam" id="TIGR00711">
    <property type="entry name" value="efflux_EmrB"/>
    <property type="match status" value="1"/>
</dbReference>
<dbReference type="Gene3D" id="1.20.1250.20">
    <property type="entry name" value="MFS general substrate transporter like domains"/>
    <property type="match status" value="1"/>
</dbReference>
<keyword evidence="3" id="KW-0813">Transport</keyword>
<feature type="transmembrane region" description="Helical" evidence="8">
    <location>
        <begin position="265"/>
        <end position="286"/>
    </location>
</feature>
<dbReference type="PANTHER" id="PTHR42718">
    <property type="entry name" value="MAJOR FACILITATOR SUPERFAMILY MULTIDRUG TRANSPORTER MFSC"/>
    <property type="match status" value="1"/>
</dbReference>
<dbReference type="Gene3D" id="1.20.1720.10">
    <property type="entry name" value="Multidrug resistance protein D"/>
    <property type="match status" value="1"/>
</dbReference>
<keyword evidence="4" id="KW-1003">Cell membrane</keyword>
<feature type="transmembrane region" description="Helical" evidence="8">
    <location>
        <begin position="298"/>
        <end position="318"/>
    </location>
</feature>
<evidence type="ECO:0000256" key="1">
    <source>
        <dbReference type="ARBA" id="ARBA00004651"/>
    </source>
</evidence>
<evidence type="ECO:0000256" key="7">
    <source>
        <dbReference type="ARBA" id="ARBA00023136"/>
    </source>
</evidence>
<dbReference type="Proteomes" id="UP000234653">
    <property type="component" value="Chromosome"/>
</dbReference>
<feature type="transmembrane region" description="Helical" evidence="8">
    <location>
        <begin position="437"/>
        <end position="456"/>
    </location>
</feature>
<evidence type="ECO:0000256" key="2">
    <source>
        <dbReference type="ARBA" id="ARBA00008537"/>
    </source>
</evidence>
<feature type="transmembrane region" description="Helical" evidence="8">
    <location>
        <begin position="81"/>
        <end position="104"/>
    </location>
</feature>
<feature type="transmembrane region" description="Helical" evidence="8">
    <location>
        <begin position="357"/>
        <end position="377"/>
    </location>
</feature>
<comment type="similarity">
    <text evidence="2">Belongs to the major facilitator superfamily. EmrB family.</text>
</comment>
<evidence type="ECO:0000256" key="3">
    <source>
        <dbReference type="ARBA" id="ARBA00022448"/>
    </source>
</evidence>
<feature type="transmembrane region" description="Helical" evidence="8">
    <location>
        <begin position="330"/>
        <end position="351"/>
    </location>
</feature>
<dbReference type="EMBL" id="CP018867">
    <property type="protein sequence ID" value="AUI72493.1"/>
    <property type="molecule type" value="Genomic_DNA"/>
</dbReference>
<evidence type="ECO:0000256" key="5">
    <source>
        <dbReference type="ARBA" id="ARBA00022692"/>
    </source>
</evidence>
<dbReference type="InterPro" id="IPR036259">
    <property type="entry name" value="MFS_trans_sf"/>
</dbReference>
<dbReference type="InterPro" id="IPR004638">
    <property type="entry name" value="EmrB-like"/>
</dbReference>
<feature type="domain" description="Major facilitator superfamily (MFS) profile" evidence="9">
    <location>
        <begin position="11"/>
        <end position="460"/>
    </location>
</feature>
<evidence type="ECO:0000256" key="6">
    <source>
        <dbReference type="ARBA" id="ARBA00022989"/>
    </source>
</evidence>